<organism evidence="2 3">
    <name type="scientific">Panagrellus redivivus</name>
    <name type="common">Microworm</name>
    <dbReference type="NCBI Taxonomy" id="6233"/>
    <lineage>
        <taxon>Eukaryota</taxon>
        <taxon>Metazoa</taxon>
        <taxon>Ecdysozoa</taxon>
        <taxon>Nematoda</taxon>
        <taxon>Chromadorea</taxon>
        <taxon>Rhabditida</taxon>
        <taxon>Tylenchina</taxon>
        <taxon>Panagrolaimomorpha</taxon>
        <taxon>Panagrolaimoidea</taxon>
        <taxon>Panagrolaimidae</taxon>
        <taxon>Panagrellus</taxon>
    </lineage>
</organism>
<name>A0A7E4VM28_PANRE</name>
<dbReference type="CDD" id="cd18186">
    <property type="entry name" value="BTB_POZ_ZBTB_KLHL-like"/>
    <property type="match status" value="1"/>
</dbReference>
<dbReference type="InterPro" id="IPR052392">
    <property type="entry name" value="Kelch-BTB_domain-containing"/>
</dbReference>
<dbReference type="SUPFAM" id="SSF54695">
    <property type="entry name" value="POZ domain"/>
    <property type="match status" value="1"/>
</dbReference>
<feature type="domain" description="BTB" evidence="1">
    <location>
        <begin position="15"/>
        <end position="82"/>
    </location>
</feature>
<dbReference type="AlphaFoldDB" id="A0A7E4VM28"/>
<evidence type="ECO:0000313" key="3">
    <source>
        <dbReference type="WBParaSite" id="Pan_g222.t1"/>
    </source>
</evidence>
<dbReference type="PANTHER" id="PTHR46375:SF3">
    <property type="entry name" value="KELCH REPEAT AND BTB DOMAIN-CONTAINING PROTEIN 13"/>
    <property type="match status" value="1"/>
</dbReference>
<sequence length="196" mass="23256">MSYGDYHLYLCKHPSDVTIIVGDKKFRAHRSVLSKRSGFFRTLFSSDSIDAESNEIILQEKNLKTFEVVLNYIYDDKYLFWNYTTIDISVVMDKNFTLLLCAQYYKVDALVKTIIEQLKKYDPALVLNKALAYQVDELVTSSTQLIQRQPLTFKPLDRMFLKLWLVECEQFPIIRYFFPSLWRTLTFKLSSKYFSR</sequence>
<keyword evidence="2" id="KW-1185">Reference proteome</keyword>
<dbReference type="InterPro" id="IPR000210">
    <property type="entry name" value="BTB/POZ_dom"/>
</dbReference>
<proteinExistence type="predicted"/>
<evidence type="ECO:0000313" key="2">
    <source>
        <dbReference type="Proteomes" id="UP000492821"/>
    </source>
</evidence>
<dbReference type="Gene3D" id="3.30.710.10">
    <property type="entry name" value="Potassium Channel Kv1.1, Chain A"/>
    <property type="match status" value="1"/>
</dbReference>
<evidence type="ECO:0000259" key="1">
    <source>
        <dbReference type="PROSITE" id="PS50097"/>
    </source>
</evidence>
<reference evidence="2" key="1">
    <citation type="journal article" date="2013" name="Genetics">
        <title>The draft genome and transcriptome of Panagrellus redivivus are shaped by the harsh demands of a free-living lifestyle.</title>
        <authorList>
            <person name="Srinivasan J."/>
            <person name="Dillman A.R."/>
            <person name="Macchietto M.G."/>
            <person name="Heikkinen L."/>
            <person name="Lakso M."/>
            <person name="Fracchia K.M."/>
            <person name="Antoshechkin I."/>
            <person name="Mortazavi A."/>
            <person name="Wong G."/>
            <person name="Sternberg P.W."/>
        </authorList>
    </citation>
    <scope>NUCLEOTIDE SEQUENCE [LARGE SCALE GENOMIC DNA]</scope>
    <source>
        <strain evidence="2">MT8872</strain>
    </source>
</reference>
<dbReference type="SMART" id="SM00225">
    <property type="entry name" value="BTB"/>
    <property type="match status" value="1"/>
</dbReference>
<dbReference type="WBParaSite" id="Pan_g222.t1">
    <property type="protein sequence ID" value="Pan_g222.t1"/>
    <property type="gene ID" value="Pan_g222"/>
</dbReference>
<dbReference type="PANTHER" id="PTHR46375">
    <property type="entry name" value="KELCH REPEAT AND BTB DOMAIN-CONTAINING PROTEIN 13-RELATED"/>
    <property type="match status" value="1"/>
</dbReference>
<dbReference type="Proteomes" id="UP000492821">
    <property type="component" value="Unassembled WGS sequence"/>
</dbReference>
<dbReference type="Pfam" id="PF00651">
    <property type="entry name" value="BTB"/>
    <property type="match status" value="1"/>
</dbReference>
<dbReference type="InterPro" id="IPR011333">
    <property type="entry name" value="SKP1/BTB/POZ_sf"/>
</dbReference>
<accession>A0A7E4VM28</accession>
<reference evidence="3" key="2">
    <citation type="submission" date="2020-10" db="UniProtKB">
        <authorList>
            <consortium name="WormBaseParasite"/>
        </authorList>
    </citation>
    <scope>IDENTIFICATION</scope>
</reference>
<dbReference type="PROSITE" id="PS50097">
    <property type="entry name" value="BTB"/>
    <property type="match status" value="1"/>
</dbReference>
<protein>
    <submittedName>
        <fullName evidence="3">BTB domain-containing protein</fullName>
    </submittedName>
</protein>